<dbReference type="PROSITE" id="PS50110">
    <property type="entry name" value="RESPONSE_REGULATORY"/>
    <property type="match status" value="1"/>
</dbReference>
<dbReference type="RefSeq" id="WP_130022711.1">
    <property type="nucleotide sequence ID" value="NZ_SEWF01000030.1"/>
</dbReference>
<dbReference type="GO" id="GO:0000160">
    <property type="term" value="P:phosphorelay signal transduction system"/>
    <property type="evidence" value="ECO:0007669"/>
    <property type="project" value="InterPro"/>
</dbReference>
<gene>
    <name evidence="4" type="ORF">EWM59_18340</name>
</gene>
<evidence type="ECO:0000256" key="2">
    <source>
        <dbReference type="PROSITE-ProRule" id="PRU00169"/>
    </source>
</evidence>
<feature type="domain" description="Response regulatory" evidence="3">
    <location>
        <begin position="10"/>
        <end position="120"/>
    </location>
</feature>
<evidence type="ECO:0000256" key="1">
    <source>
        <dbReference type="ARBA" id="ARBA00022553"/>
    </source>
</evidence>
<dbReference type="Proteomes" id="UP000293162">
    <property type="component" value="Unassembled WGS sequence"/>
</dbReference>
<evidence type="ECO:0000259" key="3">
    <source>
        <dbReference type="PROSITE" id="PS50110"/>
    </source>
</evidence>
<dbReference type="InterPro" id="IPR011006">
    <property type="entry name" value="CheY-like_superfamily"/>
</dbReference>
<dbReference type="Gene3D" id="3.40.50.2300">
    <property type="match status" value="1"/>
</dbReference>
<feature type="modified residue" description="4-aspartylphosphate" evidence="2">
    <location>
        <position position="61"/>
    </location>
</feature>
<dbReference type="EMBL" id="SEWF01000030">
    <property type="protein sequence ID" value="RYU94136.1"/>
    <property type="molecule type" value="Genomic_DNA"/>
</dbReference>
<proteinExistence type="predicted"/>
<comment type="caution">
    <text evidence="4">The sequence shown here is derived from an EMBL/GenBank/DDBJ whole genome shotgun (WGS) entry which is preliminary data.</text>
</comment>
<dbReference type="PANTHER" id="PTHR44591">
    <property type="entry name" value="STRESS RESPONSE REGULATOR PROTEIN 1"/>
    <property type="match status" value="1"/>
</dbReference>
<dbReference type="SUPFAM" id="SSF52172">
    <property type="entry name" value="CheY-like"/>
    <property type="match status" value="1"/>
</dbReference>
<reference evidence="4 5" key="1">
    <citation type="submission" date="2019-02" db="EMBL/GenBank/DDBJ databases">
        <title>Bacterial novel species Emticicia sp. 17J42-9 isolated from soil.</title>
        <authorList>
            <person name="Jung H.-Y."/>
        </authorList>
    </citation>
    <scope>NUCLEOTIDE SEQUENCE [LARGE SCALE GENOMIC DNA]</scope>
    <source>
        <strain evidence="4 5">17J42-9</strain>
    </source>
</reference>
<dbReference type="Pfam" id="PF00072">
    <property type="entry name" value="Response_reg"/>
    <property type="match status" value="1"/>
</dbReference>
<dbReference type="CDD" id="cd00156">
    <property type="entry name" value="REC"/>
    <property type="match status" value="1"/>
</dbReference>
<keyword evidence="5" id="KW-1185">Reference proteome</keyword>
<dbReference type="PANTHER" id="PTHR44591:SF3">
    <property type="entry name" value="RESPONSE REGULATORY DOMAIN-CONTAINING PROTEIN"/>
    <property type="match status" value="1"/>
</dbReference>
<evidence type="ECO:0000313" key="5">
    <source>
        <dbReference type="Proteomes" id="UP000293162"/>
    </source>
</evidence>
<organism evidence="4 5">
    <name type="scientific">Emticicia agri</name>
    <dbReference type="NCBI Taxonomy" id="2492393"/>
    <lineage>
        <taxon>Bacteria</taxon>
        <taxon>Pseudomonadati</taxon>
        <taxon>Bacteroidota</taxon>
        <taxon>Cytophagia</taxon>
        <taxon>Cytophagales</taxon>
        <taxon>Leadbetterellaceae</taxon>
        <taxon>Emticicia</taxon>
    </lineage>
</organism>
<sequence length="120" mass="13420">MKSSEENGLSALIVDDEIDTCLLIKMYLKKKGIESFHAHTLQDGFEKASTLTPQPQWIFLDNNLPDGLGIEKLPEFRKQFPNSKIVMITAIGKLKDKALEIGAHNFIEKPLSYASIDSSL</sequence>
<dbReference type="AlphaFoldDB" id="A0A4Q5LWG9"/>
<dbReference type="InterPro" id="IPR050595">
    <property type="entry name" value="Bact_response_regulator"/>
</dbReference>
<evidence type="ECO:0000313" key="4">
    <source>
        <dbReference type="EMBL" id="RYU94136.1"/>
    </source>
</evidence>
<dbReference type="OrthoDB" id="9789181at2"/>
<protein>
    <submittedName>
        <fullName evidence="4">Response regulator</fullName>
    </submittedName>
</protein>
<dbReference type="InterPro" id="IPR001789">
    <property type="entry name" value="Sig_transdc_resp-reg_receiver"/>
</dbReference>
<name>A0A4Q5LWG9_9BACT</name>
<keyword evidence="1 2" id="KW-0597">Phosphoprotein</keyword>
<accession>A0A4Q5LWG9</accession>
<dbReference type="SMART" id="SM00448">
    <property type="entry name" value="REC"/>
    <property type="match status" value="1"/>
</dbReference>